<dbReference type="GO" id="GO:0000070">
    <property type="term" value="P:mitotic sister chromatid segregation"/>
    <property type="evidence" value="ECO:0007669"/>
    <property type="project" value="InterPro"/>
</dbReference>
<keyword evidence="2" id="KW-1185">Reference proteome</keyword>
<dbReference type="AlphaFoldDB" id="A0A9P6BAH3"/>
<reference evidence="1" key="1">
    <citation type="journal article" date="2020" name="Nat. Commun.">
        <title>Large-scale genome sequencing of mycorrhizal fungi provides insights into the early evolution of symbiotic traits.</title>
        <authorList>
            <person name="Miyauchi S."/>
            <person name="Kiss E."/>
            <person name="Kuo A."/>
            <person name="Drula E."/>
            <person name="Kohler A."/>
            <person name="Sanchez-Garcia M."/>
            <person name="Morin E."/>
            <person name="Andreopoulos B."/>
            <person name="Barry K.W."/>
            <person name="Bonito G."/>
            <person name="Buee M."/>
            <person name="Carver A."/>
            <person name="Chen C."/>
            <person name="Cichocki N."/>
            <person name="Clum A."/>
            <person name="Culley D."/>
            <person name="Crous P.W."/>
            <person name="Fauchery L."/>
            <person name="Girlanda M."/>
            <person name="Hayes R.D."/>
            <person name="Keri Z."/>
            <person name="LaButti K."/>
            <person name="Lipzen A."/>
            <person name="Lombard V."/>
            <person name="Magnuson J."/>
            <person name="Maillard F."/>
            <person name="Murat C."/>
            <person name="Nolan M."/>
            <person name="Ohm R.A."/>
            <person name="Pangilinan J."/>
            <person name="Pereira M.F."/>
            <person name="Perotto S."/>
            <person name="Peter M."/>
            <person name="Pfister S."/>
            <person name="Riley R."/>
            <person name="Sitrit Y."/>
            <person name="Stielow J.B."/>
            <person name="Szollosi G."/>
            <person name="Zifcakova L."/>
            <person name="Stursova M."/>
            <person name="Spatafora J.W."/>
            <person name="Tedersoo L."/>
            <person name="Vaario L.M."/>
            <person name="Yamada A."/>
            <person name="Yan M."/>
            <person name="Wang P."/>
            <person name="Xu J."/>
            <person name="Bruns T."/>
            <person name="Baldrian P."/>
            <person name="Vilgalys R."/>
            <person name="Dunand C."/>
            <person name="Henrissat B."/>
            <person name="Grigoriev I.V."/>
            <person name="Hibbett D."/>
            <person name="Nagy L.G."/>
            <person name="Martin F.M."/>
        </authorList>
    </citation>
    <scope>NUCLEOTIDE SEQUENCE</scope>
    <source>
        <strain evidence="1">UP504</strain>
    </source>
</reference>
<comment type="caution">
    <text evidence="1">The sequence shown here is derived from an EMBL/GenBank/DDBJ whole genome shotgun (WGS) entry which is preliminary data.</text>
</comment>
<protein>
    <submittedName>
        <fullName evidence="1">Uncharacterized protein</fullName>
    </submittedName>
</protein>
<dbReference type="Pfam" id="PF08641">
    <property type="entry name" value="Mis14"/>
    <property type="match status" value="1"/>
</dbReference>
<dbReference type="GO" id="GO:0000444">
    <property type="term" value="C:MIS12/MIND type complex"/>
    <property type="evidence" value="ECO:0007669"/>
    <property type="project" value="TreeGrafter"/>
</dbReference>
<proteinExistence type="predicted"/>
<dbReference type="InterPro" id="IPR013950">
    <property type="entry name" value="Mis14/Nsl1"/>
</dbReference>
<evidence type="ECO:0000313" key="1">
    <source>
        <dbReference type="EMBL" id="KAF9520586.1"/>
    </source>
</evidence>
<name>A0A9P6BAH3_9AGAM</name>
<dbReference type="PANTHER" id="PTHR31749">
    <property type="entry name" value="KINETOCHORE-ASSOCIATED PROTEIN NSL1 HOMOLOG"/>
    <property type="match status" value="1"/>
</dbReference>
<dbReference type="EMBL" id="MU128911">
    <property type="protein sequence ID" value="KAF9520586.1"/>
    <property type="molecule type" value="Genomic_DNA"/>
</dbReference>
<accession>A0A9P6BAH3</accession>
<gene>
    <name evidence="1" type="ORF">BS47DRAFT_1335761</name>
</gene>
<dbReference type="OrthoDB" id="2135762at2759"/>
<evidence type="ECO:0000313" key="2">
    <source>
        <dbReference type="Proteomes" id="UP000886523"/>
    </source>
</evidence>
<organism evidence="1 2">
    <name type="scientific">Hydnum rufescens UP504</name>
    <dbReference type="NCBI Taxonomy" id="1448309"/>
    <lineage>
        <taxon>Eukaryota</taxon>
        <taxon>Fungi</taxon>
        <taxon>Dikarya</taxon>
        <taxon>Basidiomycota</taxon>
        <taxon>Agaricomycotina</taxon>
        <taxon>Agaricomycetes</taxon>
        <taxon>Cantharellales</taxon>
        <taxon>Hydnaceae</taxon>
        <taxon>Hydnum</taxon>
    </lineage>
</organism>
<dbReference type="Proteomes" id="UP000886523">
    <property type="component" value="Unassembled WGS sequence"/>
</dbReference>
<sequence>MDSPSREESSLIEIGTHEDWEQIKRNFADAIDVVLDAQLGPNASGAVREALRQHLFVWRDATFGLARSNIRVNGVNPDEAPDEQDMEPFDERLNLNVWALDHERHAWDGRLAELRRNGPQKLREITEEVLQSERTAEYQLPTLVGDEEDYNYPPNIPRLEEVIHTHHETMVQGQDIRARAPRLIGEVERALELVVEMGRLEG</sequence>
<dbReference type="PANTHER" id="PTHR31749:SF3">
    <property type="entry name" value="KINETOCHORE-ASSOCIATED PROTEIN NSL1 HOMOLOG"/>
    <property type="match status" value="1"/>
</dbReference>